<dbReference type="GO" id="GO:0006099">
    <property type="term" value="P:tricarboxylic acid cycle"/>
    <property type="evidence" value="ECO:0007669"/>
    <property type="project" value="InterPro"/>
</dbReference>
<dbReference type="FunFam" id="1.10.275.10:FF:000001">
    <property type="entry name" value="Fumarate hydratase, mitochondrial"/>
    <property type="match status" value="1"/>
</dbReference>
<dbReference type="NCBIfam" id="TIGR00839">
    <property type="entry name" value="aspA"/>
    <property type="match status" value="1"/>
</dbReference>
<dbReference type="InterPro" id="IPR024083">
    <property type="entry name" value="Fumarase/histidase_N"/>
</dbReference>
<organism evidence="11 12">
    <name type="scientific">Marnyiella aurantia</name>
    <dbReference type="NCBI Taxonomy" id="2758037"/>
    <lineage>
        <taxon>Bacteria</taxon>
        <taxon>Pseudomonadati</taxon>
        <taxon>Bacteroidota</taxon>
        <taxon>Flavobacteriia</taxon>
        <taxon>Flavobacteriales</taxon>
        <taxon>Weeksellaceae</taxon>
        <taxon>Marnyiella</taxon>
    </lineage>
</organism>
<dbReference type="AlphaFoldDB" id="A0A7D7RJC3"/>
<dbReference type="InterPro" id="IPR018951">
    <property type="entry name" value="Fumarase_C_C"/>
</dbReference>
<comment type="similarity">
    <text evidence="1 6">Belongs to the class-II fumarase/aspartase family. Aspartase subfamily.</text>
</comment>
<dbReference type="KEGG" id="cbau:H1R16_09995"/>
<evidence type="ECO:0000313" key="13">
    <source>
        <dbReference type="Proteomes" id="UP000539710"/>
    </source>
</evidence>
<evidence type="ECO:0000256" key="4">
    <source>
        <dbReference type="ARBA" id="ARBA00023239"/>
    </source>
</evidence>
<sequence length="465" mass="50945">MENYRKESDLLGELSVPANAYYGVQTQRAIENFKISGQLLSSYPEFIRGLAFVKKAAAKTNYELGLLDEQLYNKIAEVCDELLEGQLHDQFPIDMIQGGAGTSVNMNANEVIANRVLEKLGKPRGDYQYCSPNDHINLSQSTNDAYPTAIKLALIQMNQKLVEKVKTTVAAFRAKGTEFQDVLKMGRTQLQDAVPMTLGQEFEAFAANLQEDIEKLNNNAKLFVEVNMGATAIGTGLNAPLGYANLCAKNLAQITGFPIVSAPNLVEATPDTGSYVIYSSATKRLAVKLSKICNDLRLLSSGPRAGFFEINLPPMQPGSSIMPGKVNPVIPEVVNQVCYKVIGNDLTVTFAAEAGQLQLNVMEPVLSHAIMENIHFLCNALDTLREKCIIGITANKEVCLNMVRNSIGIVTALNPYIGYKNSTVIAKEALESGRSVYDLVLEHGLLTREKLDDILDPKNMLQPHK</sequence>
<protein>
    <recommendedName>
        <fullName evidence="3 5">Aspartate ammonia-lyase</fullName>
        <shortName evidence="6">Aspartase</shortName>
        <ecNumber evidence="2 5">4.3.1.1</ecNumber>
    </recommendedName>
</protein>
<evidence type="ECO:0000256" key="5">
    <source>
        <dbReference type="NCBIfam" id="TIGR00839"/>
    </source>
</evidence>
<evidence type="ECO:0000313" key="11">
    <source>
        <dbReference type="EMBL" id="QMS98032.1"/>
    </source>
</evidence>
<dbReference type="PROSITE" id="PS00163">
    <property type="entry name" value="FUMARATE_LYASES"/>
    <property type="match status" value="1"/>
</dbReference>
<feature type="coiled-coil region" evidence="7">
    <location>
        <begin position="199"/>
        <end position="226"/>
    </location>
</feature>
<dbReference type="Gene3D" id="1.10.275.10">
    <property type="entry name" value="Fumarase/aspartase (N-terminal domain)"/>
    <property type="match status" value="1"/>
</dbReference>
<keyword evidence="4 6" id="KW-0456">Lyase</keyword>
<evidence type="ECO:0000256" key="2">
    <source>
        <dbReference type="ARBA" id="ARBA00012992"/>
    </source>
</evidence>
<dbReference type="PANTHER" id="PTHR42696">
    <property type="entry name" value="ASPARTATE AMMONIA-LYASE"/>
    <property type="match status" value="1"/>
</dbReference>
<evidence type="ECO:0000256" key="6">
    <source>
        <dbReference type="RuleBase" id="RU362017"/>
    </source>
</evidence>
<dbReference type="SUPFAM" id="SSF48557">
    <property type="entry name" value="L-aspartase-like"/>
    <property type="match status" value="1"/>
</dbReference>
<dbReference type="GO" id="GO:0005829">
    <property type="term" value="C:cytosol"/>
    <property type="evidence" value="ECO:0007669"/>
    <property type="project" value="TreeGrafter"/>
</dbReference>
<evidence type="ECO:0000313" key="10">
    <source>
        <dbReference type="EMBL" id="MBA5246612.1"/>
    </source>
</evidence>
<dbReference type="EMBL" id="JACEUX010000001">
    <property type="protein sequence ID" value="MBA5246612.1"/>
    <property type="molecule type" value="Genomic_DNA"/>
</dbReference>
<keyword evidence="7" id="KW-0175">Coiled coil</keyword>
<dbReference type="InterPro" id="IPR051546">
    <property type="entry name" value="Aspartate_Ammonia-Lyase"/>
</dbReference>
<dbReference type="GO" id="GO:0008797">
    <property type="term" value="F:aspartate ammonia-lyase activity"/>
    <property type="evidence" value="ECO:0007669"/>
    <property type="project" value="UniProtKB-UniRule"/>
</dbReference>
<feature type="domain" description="Fumarase C C-terminal" evidence="9">
    <location>
        <begin position="409"/>
        <end position="461"/>
    </location>
</feature>
<dbReference type="InterPro" id="IPR022761">
    <property type="entry name" value="Fumarate_lyase_N"/>
</dbReference>
<dbReference type="RefSeq" id="WP_181886681.1">
    <property type="nucleotide sequence ID" value="NZ_CP059472.1"/>
</dbReference>
<dbReference type="InterPro" id="IPR020557">
    <property type="entry name" value="Fumarate_lyase_CS"/>
</dbReference>
<dbReference type="PANTHER" id="PTHR42696:SF2">
    <property type="entry name" value="ASPARTATE AMMONIA-LYASE"/>
    <property type="match status" value="1"/>
</dbReference>
<dbReference type="EMBL" id="CP059472">
    <property type="protein sequence ID" value="QMS98032.1"/>
    <property type="molecule type" value="Genomic_DNA"/>
</dbReference>
<reference evidence="13" key="2">
    <citation type="submission" date="2020-07" db="EMBL/GenBank/DDBJ databases">
        <title>Flavobacterium sp. xlx-214.</title>
        <authorList>
            <person name="Yang C."/>
        </authorList>
    </citation>
    <scope>NUCLEOTIDE SEQUENCE [LARGE SCALE GENOMIC DNA]</scope>
    <source>
        <strain evidence="13">CX-624</strain>
    </source>
</reference>
<evidence type="ECO:0000259" key="9">
    <source>
        <dbReference type="Pfam" id="PF10415"/>
    </source>
</evidence>
<feature type="domain" description="Fumarate lyase N-terminal" evidence="8">
    <location>
        <begin position="12"/>
        <end position="343"/>
    </location>
</feature>
<evidence type="ECO:0000313" key="12">
    <source>
        <dbReference type="Proteomes" id="UP000515349"/>
    </source>
</evidence>
<dbReference type="InterPro" id="IPR000362">
    <property type="entry name" value="Fumarate_lyase_fam"/>
</dbReference>
<reference evidence="11 12" key="1">
    <citation type="submission" date="2020-07" db="EMBL/GenBank/DDBJ databases">
        <title>Chryseobacterium sp.cx-624.</title>
        <authorList>
            <person name="Yang C."/>
        </authorList>
    </citation>
    <scope>NUCLEOTIDE SEQUENCE [LARGE SCALE GENOMIC DNA]</scope>
    <source>
        <strain evidence="12">cx-624</strain>
        <strain evidence="11">Cx-624</strain>
    </source>
</reference>
<evidence type="ECO:0000256" key="3">
    <source>
        <dbReference type="ARBA" id="ARBA00016146"/>
    </source>
</evidence>
<proteinExistence type="inferred from homology"/>
<evidence type="ECO:0000259" key="8">
    <source>
        <dbReference type="Pfam" id="PF00206"/>
    </source>
</evidence>
<dbReference type="Gene3D" id="1.10.40.30">
    <property type="entry name" value="Fumarase/aspartase (C-terminal domain)"/>
    <property type="match status" value="1"/>
</dbReference>
<dbReference type="GO" id="GO:0006531">
    <property type="term" value="P:aspartate metabolic process"/>
    <property type="evidence" value="ECO:0007669"/>
    <property type="project" value="InterPro"/>
</dbReference>
<dbReference type="PRINTS" id="PR00149">
    <property type="entry name" value="FUMRATELYASE"/>
</dbReference>
<dbReference type="Pfam" id="PF10415">
    <property type="entry name" value="FumaraseC_C"/>
    <property type="match status" value="1"/>
</dbReference>
<dbReference type="PRINTS" id="PR00145">
    <property type="entry name" value="ARGSUCLYASE"/>
</dbReference>
<dbReference type="Proteomes" id="UP000539710">
    <property type="component" value="Unassembled WGS sequence"/>
</dbReference>
<keyword evidence="13" id="KW-1185">Reference proteome</keyword>
<gene>
    <name evidence="11" type="primary">aspA</name>
    <name evidence="11" type="ORF">H1R16_09995</name>
    <name evidence="10" type="ORF">H2507_05470</name>
</gene>
<evidence type="ECO:0000256" key="1">
    <source>
        <dbReference type="ARBA" id="ARBA00005596"/>
    </source>
</evidence>
<dbReference type="NCBIfam" id="NF008909">
    <property type="entry name" value="PRK12273.1"/>
    <property type="match status" value="1"/>
</dbReference>
<comment type="catalytic activity">
    <reaction evidence="6">
        <text>L-aspartate = fumarate + NH4(+)</text>
        <dbReference type="Rhea" id="RHEA:16601"/>
        <dbReference type="ChEBI" id="CHEBI:28938"/>
        <dbReference type="ChEBI" id="CHEBI:29806"/>
        <dbReference type="ChEBI" id="CHEBI:29991"/>
        <dbReference type="EC" id="4.3.1.1"/>
    </reaction>
</comment>
<dbReference type="InterPro" id="IPR004708">
    <property type="entry name" value="ApsA"/>
</dbReference>
<evidence type="ECO:0000256" key="7">
    <source>
        <dbReference type="SAM" id="Coils"/>
    </source>
</evidence>
<dbReference type="FunFam" id="1.10.40.30:FF:000002">
    <property type="entry name" value="Fumarate hydratase class II"/>
    <property type="match status" value="1"/>
</dbReference>
<dbReference type="EC" id="4.3.1.1" evidence="2 5"/>
<name>A0A7D7RJC3_9FLAO</name>
<dbReference type="InterPro" id="IPR008948">
    <property type="entry name" value="L-Aspartase-like"/>
</dbReference>
<accession>A0A7D7RJC3</accession>
<dbReference type="Proteomes" id="UP000515349">
    <property type="component" value="Chromosome"/>
</dbReference>
<dbReference type="Pfam" id="PF00206">
    <property type="entry name" value="Lyase_1"/>
    <property type="match status" value="1"/>
</dbReference>
<dbReference type="CDD" id="cd01357">
    <property type="entry name" value="Aspartase"/>
    <property type="match status" value="1"/>
</dbReference>
<dbReference type="Gene3D" id="1.20.200.10">
    <property type="entry name" value="Fumarase/aspartase (Central domain)"/>
    <property type="match status" value="1"/>
</dbReference>
<dbReference type="FunFam" id="1.20.200.10:FF:000001">
    <property type="entry name" value="Fumarate hydratase, mitochondrial"/>
    <property type="match status" value="1"/>
</dbReference>
<reference evidence="10" key="3">
    <citation type="submission" date="2020-07" db="EMBL/GenBank/DDBJ databases">
        <authorList>
            <person name="Yang C."/>
        </authorList>
    </citation>
    <scope>NUCLEOTIDE SEQUENCE</scope>
    <source>
        <strain evidence="10">Cx-624</strain>
    </source>
</reference>